<comment type="caution">
    <text evidence="2">The sequence shown here is derived from an EMBL/GenBank/DDBJ whole genome shotgun (WGS) entry which is preliminary data.</text>
</comment>
<keyword evidence="3" id="KW-1185">Reference proteome</keyword>
<dbReference type="PROSITE" id="PS51257">
    <property type="entry name" value="PROKAR_LIPOPROTEIN"/>
    <property type="match status" value="1"/>
</dbReference>
<evidence type="ECO:0000313" key="3">
    <source>
        <dbReference type="Proteomes" id="UP000306050"/>
    </source>
</evidence>
<evidence type="ECO:0000313" key="2">
    <source>
        <dbReference type="EMBL" id="TKY89887.1"/>
    </source>
</evidence>
<gene>
    <name evidence="2" type="ORF">EX895_001184</name>
</gene>
<organism evidence="2 3">
    <name type="scientific">Sporisorium graminicola</name>
    <dbReference type="NCBI Taxonomy" id="280036"/>
    <lineage>
        <taxon>Eukaryota</taxon>
        <taxon>Fungi</taxon>
        <taxon>Dikarya</taxon>
        <taxon>Basidiomycota</taxon>
        <taxon>Ustilaginomycotina</taxon>
        <taxon>Ustilaginomycetes</taxon>
        <taxon>Ustilaginales</taxon>
        <taxon>Ustilaginaceae</taxon>
        <taxon>Sporisorium</taxon>
    </lineage>
</organism>
<dbReference type="OrthoDB" id="2543616at2759"/>
<sequence length="381" mass="43331">MRPHLPTILNVVAFLASVSLWSQSCTAADFMVADDPSSSSTLPQAQRRWPSLFQNRPNVATYRSNYLSAERIARVVRSTALYQDPRMPLDGNTPILNILTLPDQVAQTLVDYESVVLLDTLHRSAVYIELQDGKLSQRDATREGVQRLLTLFGMDPNVHIVQKVISDRLSYIDSTLERYEEVAGLPHAQGVPMLTANHDTYENMLAASTQGHRSFWLPHEGNYILIRPWEEPLFERTRRHAAKELRRVREGFLTAENTYGRAYAGLIWGQPLPPDTWPHPAQIEPPNIVDYPRFGSHSASHRELIQALQAHGRLRLYITSIAQGGPKQDSVFKVWLEPAHGQHPVRVSIEELDKKKILAEKALAIVRKFKLPEKLAQLRYY</sequence>
<name>A0A4U7KZT9_9BASI</name>
<accession>A0A4U7KZT9</accession>
<dbReference type="RefSeq" id="XP_029741872.1">
    <property type="nucleotide sequence ID" value="XM_029881784.1"/>
</dbReference>
<dbReference type="AlphaFoldDB" id="A0A4U7KZT9"/>
<dbReference type="GeneID" id="40724079"/>
<dbReference type="EMBL" id="SRRM01000003">
    <property type="protein sequence ID" value="TKY89887.1"/>
    <property type="molecule type" value="Genomic_DNA"/>
</dbReference>
<feature type="signal peptide" evidence="1">
    <location>
        <begin position="1"/>
        <end position="27"/>
    </location>
</feature>
<keyword evidence="1" id="KW-0732">Signal</keyword>
<reference evidence="2 3" key="1">
    <citation type="submission" date="2019-05" db="EMBL/GenBank/DDBJ databases">
        <title>Sporisorium graminicola CBS 10092 draft sequencing and annotation.</title>
        <authorList>
            <person name="Solano-Gonzalez S."/>
            <person name="Caddick M.X."/>
            <person name="Darby A."/>
        </authorList>
    </citation>
    <scope>NUCLEOTIDE SEQUENCE [LARGE SCALE GENOMIC DNA]</scope>
    <source>
        <strain evidence="2 3">CBS 10092</strain>
    </source>
</reference>
<feature type="chain" id="PRO_5020925010" evidence="1">
    <location>
        <begin position="28"/>
        <end position="381"/>
    </location>
</feature>
<evidence type="ECO:0000256" key="1">
    <source>
        <dbReference type="SAM" id="SignalP"/>
    </source>
</evidence>
<proteinExistence type="predicted"/>
<protein>
    <submittedName>
        <fullName evidence="2">Uncharacterized protein</fullName>
    </submittedName>
</protein>
<dbReference type="Proteomes" id="UP000306050">
    <property type="component" value="Chromosome SGRAM_10"/>
</dbReference>
<dbReference type="KEGG" id="sgra:EX895_001184"/>